<dbReference type="Pfam" id="PF20208">
    <property type="entry name" value="ARPP-1"/>
    <property type="match status" value="1"/>
</dbReference>
<evidence type="ECO:0000313" key="3">
    <source>
        <dbReference type="Proteomes" id="UP000232806"/>
    </source>
</evidence>
<gene>
    <name evidence="2" type="ORF">BK007_09835</name>
</gene>
<dbReference type="AlphaFoldDB" id="A0A2H4VDW0"/>
<protein>
    <recommendedName>
        <fullName evidence="1">ARG and Rhodanese-Phosphatase-superfamily-associated domain-containing protein</fullName>
    </recommendedName>
</protein>
<sequence length="113" mass="12886">MGLDIVSCSIAYLNLHRKLLKSYALEAILMEGEDEDGFNGLDKAKSFLDEASLSMDEKHESVGYGWDHRLEGPGILGSSLTYQDQVIHTALFKNIPDENQKMSIYRQRRSFRM</sequence>
<organism evidence="2 3">
    <name type="scientific">Methanobacterium subterraneum</name>
    <dbReference type="NCBI Taxonomy" id="59277"/>
    <lineage>
        <taxon>Archaea</taxon>
        <taxon>Methanobacteriati</taxon>
        <taxon>Methanobacteriota</taxon>
        <taxon>Methanomada group</taxon>
        <taxon>Methanobacteria</taxon>
        <taxon>Methanobacteriales</taxon>
        <taxon>Methanobacteriaceae</taxon>
        <taxon>Methanobacterium</taxon>
    </lineage>
</organism>
<name>A0A2H4VDW0_9EURY</name>
<dbReference type="RefSeq" id="WP_100906259.1">
    <property type="nucleotide sequence ID" value="NZ_CP017766.1"/>
</dbReference>
<accession>A0A2H4VDW0</accession>
<feature type="domain" description="ARG and Rhodanese-Phosphatase-superfamily-associated" evidence="1">
    <location>
        <begin position="2"/>
        <end position="92"/>
    </location>
</feature>
<evidence type="ECO:0000259" key="1">
    <source>
        <dbReference type="Pfam" id="PF20208"/>
    </source>
</evidence>
<dbReference type="OrthoDB" id="73400at2157"/>
<dbReference type="InterPro" id="IPR046699">
    <property type="entry name" value="ARPP-1"/>
</dbReference>
<dbReference type="EMBL" id="CP017766">
    <property type="protein sequence ID" value="AUB56283.1"/>
    <property type="molecule type" value="Genomic_DNA"/>
</dbReference>
<proteinExistence type="predicted"/>
<reference evidence="2 3" key="1">
    <citation type="submission" date="2016-10" db="EMBL/GenBank/DDBJ databases">
        <title>Comparative genomics between deep and shallow subseafloor isolates.</title>
        <authorList>
            <person name="Ishii S."/>
            <person name="Miller J.R."/>
            <person name="Sutton G."/>
            <person name="Suzuki S."/>
            <person name="Methe B."/>
            <person name="Inagaki F."/>
            <person name="Imachi H."/>
        </authorList>
    </citation>
    <scope>NUCLEOTIDE SEQUENCE [LARGE SCALE GENOMIC DNA]</scope>
    <source>
        <strain evidence="2 3">MO-MB1</strain>
    </source>
</reference>
<evidence type="ECO:0000313" key="2">
    <source>
        <dbReference type="EMBL" id="AUB56283.1"/>
    </source>
</evidence>
<dbReference type="GeneID" id="35121903"/>
<dbReference type="Proteomes" id="UP000232806">
    <property type="component" value="Chromosome"/>
</dbReference>